<dbReference type="InterPro" id="IPR001451">
    <property type="entry name" value="Hexapep"/>
</dbReference>
<evidence type="ECO:0000313" key="3">
    <source>
        <dbReference type="EMBL" id="GGC67140.1"/>
    </source>
</evidence>
<dbReference type="InterPro" id="IPR050179">
    <property type="entry name" value="Trans_hexapeptide_repeat"/>
</dbReference>
<protein>
    <recommendedName>
        <fullName evidence="5">Acetyltransferase</fullName>
    </recommendedName>
</protein>
<dbReference type="SUPFAM" id="SSF51161">
    <property type="entry name" value="Trimeric LpxA-like enzymes"/>
    <property type="match status" value="1"/>
</dbReference>
<dbReference type="EMBL" id="BMJH01000002">
    <property type="protein sequence ID" value="GGC67140.1"/>
    <property type="molecule type" value="Genomic_DNA"/>
</dbReference>
<dbReference type="PANTHER" id="PTHR43300">
    <property type="entry name" value="ACETYLTRANSFERASE"/>
    <property type="match status" value="1"/>
</dbReference>
<accession>A0A916XFM7</accession>
<proteinExistence type="predicted"/>
<keyword evidence="4" id="KW-1185">Reference proteome</keyword>
<dbReference type="GO" id="GO:0016740">
    <property type="term" value="F:transferase activity"/>
    <property type="evidence" value="ECO:0007669"/>
    <property type="project" value="UniProtKB-KW"/>
</dbReference>
<evidence type="ECO:0008006" key="5">
    <source>
        <dbReference type="Google" id="ProtNLM"/>
    </source>
</evidence>
<dbReference type="RefSeq" id="WP_206050396.1">
    <property type="nucleotide sequence ID" value="NZ_BMJH01000002.1"/>
</dbReference>
<dbReference type="Proteomes" id="UP000641514">
    <property type="component" value="Unassembled WGS sequence"/>
</dbReference>
<evidence type="ECO:0000313" key="4">
    <source>
        <dbReference type="Proteomes" id="UP000641514"/>
    </source>
</evidence>
<name>A0A916XFM7_9ACTN</name>
<sequence>MTTSDSVRPMTVAEINAVIEGQSRLPRAIQARVRQMIRKSAISGQVTVGYNFWPSRGVKVFATHGLTIDHFVKIGPDTHIEVNGTIGSFCGISHHTCIVGRRDHDMSTVGVPVAATPWVGDRELNADDILTMGRDVYVGAGSTILSGVTIGDAAVIAAGSVITKDVPPFAVVAGTPGKVVGKRFKNPDDEKRHIDAIELTIQEIERLLAAGDL</sequence>
<comment type="caution">
    <text evidence="3">The sequence shown here is derived from an EMBL/GenBank/DDBJ whole genome shotgun (WGS) entry which is preliminary data.</text>
</comment>
<reference evidence="3" key="1">
    <citation type="journal article" date="2014" name="Int. J. Syst. Evol. Microbiol.">
        <title>Complete genome sequence of Corynebacterium casei LMG S-19264T (=DSM 44701T), isolated from a smear-ripened cheese.</title>
        <authorList>
            <consortium name="US DOE Joint Genome Institute (JGI-PGF)"/>
            <person name="Walter F."/>
            <person name="Albersmeier A."/>
            <person name="Kalinowski J."/>
            <person name="Ruckert C."/>
        </authorList>
    </citation>
    <scope>NUCLEOTIDE SEQUENCE</scope>
    <source>
        <strain evidence="3">CGMCC 1.15478</strain>
    </source>
</reference>
<dbReference type="Pfam" id="PF00132">
    <property type="entry name" value="Hexapep"/>
    <property type="match status" value="1"/>
</dbReference>
<reference evidence="3" key="2">
    <citation type="submission" date="2020-09" db="EMBL/GenBank/DDBJ databases">
        <authorList>
            <person name="Sun Q."/>
            <person name="Zhou Y."/>
        </authorList>
    </citation>
    <scope>NUCLEOTIDE SEQUENCE</scope>
    <source>
        <strain evidence="3">CGMCC 1.15478</strain>
    </source>
</reference>
<dbReference type="PROSITE" id="PS00101">
    <property type="entry name" value="HEXAPEP_TRANSFERASES"/>
    <property type="match status" value="1"/>
</dbReference>
<evidence type="ECO:0000256" key="2">
    <source>
        <dbReference type="ARBA" id="ARBA00022737"/>
    </source>
</evidence>
<dbReference type="InterPro" id="IPR011004">
    <property type="entry name" value="Trimer_LpxA-like_sf"/>
</dbReference>
<organism evidence="3 4">
    <name type="scientific">Hoyosella rhizosphaerae</name>
    <dbReference type="NCBI Taxonomy" id="1755582"/>
    <lineage>
        <taxon>Bacteria</taxon>
        <taxon>Bacillati</taxon>
        <taxon>Actinomycetota</taxon>
        <taxon>Actinomycetes</taxon>
        <taxon>Mycobacteriales</taxon>
        <taxon>Hoyosellaceae</taxon>
        <taxon>Hoyosella</taxon>
    </lineage>
</organism>
<keyword evidence="1" id="KW-0808">Transferase</keyword>
<dbReference type="AlphaFoldDB" id="A0A916XFM7"/>
<evidence type="ECO:0000256" key="1">
    <source>
        <dbReference type="ARBA" id="ARBA00022679"/>
    </source>
</evidence>
<keyword evidence="2" id="KW-0677">Repeat</keyword>
<gene>
    <name evidence="3" type="ORF">GCM10011410_19760</name>
</gene>
<dbReference type="PANTHER" id="PTHR43300:SF11">
    <property type="entry name" value="ACETYLTRANSFERASE RV3034C-RELATED"/>
    <property type="match status" value="1"/>
</dbReference>
<dbReference type="Gene3D" id="2.160.10.10">
    <property type="entry name" value="Hexapeptide repeat proteins"/>
    <property type="match status" value="1"/>
</dbReference>
<dbReference type="InterPro" id="IPR018357">
    <property type="entry name" value="Hexapep_transf_CS"/>
</dbReference>